<comment type="caution">
    <text evidence="1">The sequence shown here is derived from an EMBL/GenBank/DDBJ whole genome shotgun (WGS) entry which is preliminary data.</text>
</comment>
<organism evidence="1 2">
    <name type="scientific">Megasphaera vaginalis</name>
    <name type="common">ex Srinivasan et al. 2021</name>
    <dbReference type="NCBI Taxonomy" id="1111454"/>
    <lineage>
        <taxon>Bacteria</taxon>
        <taxon>Bacillati</taxon>
        <taxon>Bacillota</taxon>
        <taxon>Negativicutes</taxon>
        <taxon>Veillonellales</taxon>
        <taxon>Veillonellaceae</taxon>
        <taxon>Megasphaera</taxon>
    </lineage>
</organism>
<accession>U7UT35</accession>
<reference evidence="1 2" key="1">
    <citation type="submission" date="2013-09" db="EMBL/GenBank/DDBJ databases">
        <authorList>
            <person name="Durkin A.S."/>
            <person name="Haft D.R."/>
            <person name="McCorrison J."/>
            <person name="Torralba M."/>
            <person name="Gillis M."/>
            <person name="Haft D.H."/>
            <person name="Methe B."/>
            <person name="Sutton G."/>
            <person name="Nelson K.E."/>
        </authorList>
    </citation>
    <scope>NUCLEOTIDE SEQUENCE [LARGE SCALE GENOMIC DNA]</scope>
    <source>
        <strain evidence="1 2">BV3C16-1</strain>
    </source>
</reference>
<gene>
    <name evidence="1" type="ORF">HMPREF1250_1272</name>
</gene>
<keyword evidence="2" id="KW-1185">Reference proteome</keyword>
<name>U7UT35_9FIRM</name>
<evidence type="ECO:0000313" key="2">
    <source>
        <dbReference type="Proteomes" id="UP000017090"/>
    </source>
</evidence>
<evidence type="ECO:0000313" key="1">
    <source>
        <dbReference type="EMBL" id="ERT62495.1"/>
    </source>
</evidence>
<dbReference type="Proteomes" id="UP000017090">
    <property type="component" value="Unassembled WGS sequence"/>
</dbReference>
<dbReference type="AlphaFoldDB" id="U7UT35"/>
<proteinExistence type="predicted"/>
<sequence length="49" mass="5489">MEITGNSMESHEAVVADNMADTATDNMNLHDNTIQHNIIQFNEKKVNTT</sequence>
<protein>
    <submittedName>
        <fullName evidence="1">Uncharacterized protein</fullName>
    </submittedName>
</protein>
<dbReference type="EMBL" id="AWXA01000004">
    <property type="protein sequence ID" value="ERT62495.1"/>
    <property type="molecule type" value="Genomic_DNA"/>
</dbReference>